<dbReference type="AlphaFoldDB" id="A0AAU9KDV1"/>
<proteinExistence type="predicted"/>
<feature type="region of interest" description="Disordered" evidence="1">
    <location>
        <begin position="51"/>
        <end position="83"/>
    </location>
</feature>
<evidence type="ECO:0000313" key="3">
    <source>
        <dbReference type="Proteomes" id="UP001162131"/>
    </source>
</evidence>
<reference evidence="2" key="1">
    <citation type="submission" date="2021-09" db="EMBL/GenBank/DDBJ databases">
        <authorList>
            <consortium name="AG Swart"/>
            <person name="Singh M."/>
            <person name="Singh A."/>
            <person name="Seah K."/>
            <person name="Emmerich C."/>
        </authorList>
    </citation>
    <scope>NUCLEOTIDE SEQUENCE</scope>
    <source>
        <strain evidence="2">ATCC30299</strain>
    </source>
</reference>
<protein>
    <submittedName>
        <fullName evidence="2">Uncharacterized protein</fullName>
    </submittedName>
</protein>
<dbReference type="Proteomes" id="UP001162131">
    <property type="component" value="Unassembled WGS sequence"/>
</dbReference>
<dbReference type="EMBL" id="CAJZBQ010000057">
    <property type="protein sequence ID" value="CAG9333796.1"/>
    <property type="molecule type" value="Genomic_DNA"/>
</dbReference>
<accession>A0AAU9KDV1</accession>
<organism evidence="2 3">
    <name type="scientific">Blepharisma stoltei</name>
    <dbReference type="NCBI Taxonomy" id="1481888"/>
    <lineage>
        <taxon>Eukaryota</taxon>
        <taxon>Sar</taxon>
        <taxon>Alveolata</taxon>
        <taxon>Ciliophora</taxon>
        <taxon>Postciliodesmatophora</taxon>
        <taxon>Heterotrichea</taxon>
        <taxon>Heterotrichida</taxon>
        <taxon>Blepharismidae</taxon>
        <taxon>Blepharisma</taxon>
    </lineage>
</organism>
<gene>
    <name evidence="2" type="ORF">BSTOLATCC_MIC59612</name>
</gene>
<evidence type="ECO:0000313" key="2">
    <source>
        <dbReference type="EMBL" id="CAG9333796.1"/>
    </source>
</evidence>
<feature type="compositionally biased region" description="Basic and acidic residues" evidence="1">
    <location>
        <begin position="51"/>
        <end position="74"/>
    </location>
</feature>
<name>A0AAU9KDV1_9CILI</name>
<evidence type="ECO:0000256" key="1">
    <source>
        <dbReference type="SAM" id="MobiDB-lite"/>
    </source>
</evidence>
<comment type="caution">
    <text evidence="2">The sequence shown here is derived from an EMBL/GenBank/DDBJ whole genome shotgun (WGS) entry which is preliminary data.</text>
</comment>
<sequence>MQPHHSYPEKSSIIYLLCGSNQAKSHLRYHFFEEATLLSNHQNTNLDRVKSKDLLNRSQDRKNQNFPYRLDKNSQNHIGHLKF</sequence>
<keyword evidence="3" id="KW-1185">Reference proteome</keyword>